<dbReference type="RefSeq" id="WP_006980588.1">
    <property type="nucleotide sequence ID" value="NZ_ABVL01000009.1"/>
</dbReference>
<dbReference type="Gene3D" id="3.40.720.10">
    <property type="entry name" value="Alkaline Phosphatase, subunit A"/>
    <property type="match status" value="1"/>
</dbReference>
<evidence type="ECO:0000256" key="4">
    <source>
        <dbReference type="ARBA" id="ARBA00022837"/>
    </source>
</evidence>
<name>B4D2X5_9BACT</name>
<dbReference type="PANTHER" id="PTHR42693">
    <property type="entry name" value="ARYLSULFATASE FAMILY MEMBER"/>
    <property type="match status" value="1"/>
</dbReference>
<dbReference type="STRING" id="497964.CfE428DRAFT_3263"/>
<keyword evidence="2" id="KW-0479">Metal-binding</keyword>
<evidence type="ECO:0000256" key="5">
    <source>
        <dbReference type="SAM" id="MobiDB-lite"/>
    </source>
</evidence>
<keyword evidence="3" id="KW-0378">Hydrolase</keyword>
<dbReference type="InterPro" id="IPR050738">
    <property type="entry name" value="Sulfatase"/>
</dbReference>
<dbReference type="InParanoid" id="B4D2X5"/>
<keyword evidence="4" id="KW-0106">Calcium</keyword>
<feature type="chain" id="PRO_5002802692" evidence="6">
    <location>
        <begin position="27"/>
        <end position="556"/>
    </location>
</feature>
<comment type="caution">
    <text evidence="8">The sequence shown here is derived from an EMBL/GenBank/DDBJ whole genome shotgun (WGS) entry which is preliminary data.</text>
</comment>
<reference evidence="8 9" key="1">
    <citation type="journal article" date="2011" name="J. Bacteriol.">
        <title>Genome sequence of Chthoniobacter flavus Ellin428, an aerobic heterotrophic soil bacterium.</title>
        <authorList>
            <person name="Kant R."/>
            <person name="van Passel M.W."/>
            <person name="Palva A."/>
            <person name="Lucas S."/>
            <person name="Lapidus A."/>
            <person name="Glavina Del Rio T."/>
            <person name="Dalin E."/>
            <person name="Tice H."/>
            <person name="Bruce D."/>
            <person name="Goodwin L."/>
            <person name="Pitluck S."/>
            <person name="Larimer F.W."/>
            <person name="Land M.L."/>
            <person name="Hauser L."/>
            <person name="Sangwan P."/>
            <person name="de Vos W.M."/>
            <person name="Janssen P.H."/>
            <person name="Smidt H."/>
        </authorList>
    </citation>
    <scope>NUCLEOTIDE SEQUENCE [LARGE SCALE GENOMIC DNA]</scope>
    <source>
        <strain evidence="8 9">Ellin428</strain>
    </source>
</reference>
<sequence precursor="true">MPLSPRIFPLLVVAGFSFVVAAHAVAADPASRSNPSVPAPDKTARPNIIVILVDDMGFSDIGCYGSEIPTPNLDHLAATGLRFTQFYNTGRCCPTRAALLTGLYSHQAGVGLMVGSQGLPGYLGHLNDQCVTLAEVLGPAGYFTAMSGKWHVGQEQGVTPWTRGFDRSLNSPAGGFYFPADTRAELYLNGRKLANDDPQLPKNWYTTDLWTDYGIQFIHEAIDEKKPFFLYLAYNAPHFPLEAPPEDIARFRGKYKIGWDQLREQRHARERSMGVLDPGWALSPRPDPVKAWDALNPERQDHFDHIMSIYAACVAHMDAAVGRLVADLEKRGVMDNTLILFMSDNGGNAESGPEGRLEGADPGGPRSQVYCGQSWATLENTPFRRYKHFNHEGGVATPLIVHWPAKIKDPGTFRRQMGHVIDIMPTCVEVAGAKYPTEFKSHPILPMEGRSLVPALDNRPIERDAIYWEHEGNAAIREGDWKLVRAGRNGAWELYDMKADRTELHDLSATESARAQALAEKWEAWALRAQVKPYPPGKKAGSASEKPPKSEVRPAD</sequence>
<dbReference type="SUPFAM" id="SSF53649">
    <property type="entry name" value="Alkaline phosphatase-like"/>
    <property type="match status" value="1"/>
</dbReference>
<evidence type="ECO:0000256" key="2">
    <source>
        <dbReference type="ARBA" id="ARBA00022723"/>
    </source>
</evidence>
<protein>
    <submittedName>
        <fullName evidence="8">Sulfatase</fullName>
    </submittedName>
</protein>
<evidence type="ECO:0000256" key="1">
    <source>
        <dbReference type="ARBA" id="ARBA00008779"/>
    </source>
</evidence>
<accession>B4D2X5</accession>
<dbReference type="FunFam" id="3.40.720.10:FF:000047">
    <property type="entry name" value="Arylsulfatase"/>
    <property type="match status" value="1"/>
</dbReference>
<feature type="region of interest" description="Disordered" evidence="5">
    <location>
        <begin position="533"/>
        <end position="556"/>
    </location>
</feature>
<evidence type="ECO:0000256" key="6">
    <source>
        <dbReference type="SAM" id="SignalP"/>
    </source>
</evidence>
<keyword evidence="6" id="KW-0732">Signal</keyword>
<evidence type="ECO:0000256" key="3">
    <source>
        <dbReference type="ARBA" id="ARBA00022801"/>
    </source>
</evidence>
<dbReference type="GO" id="GO:0046872">
    <property type="term" value="F:metal ion binding"/>
    <property type="evidence" value="ECO:0007669"/>
    <property type="project" value="UniProtKB-KW"/>
</dbReference>
<dbReference type="Gene3D" id="3.30.1120.10">
    <property type="match status" value="1"/>
</dbReference>
<organism evidence="8 9">
    <name type="scientific">Chthoniobacter flavus Ellin428</name>
    <dbReference type="NCBI Taxonomy" id="497964"/>
    <lineage>
        <taxon>Bacteria</taxon>
        <taxon>Pseudomonadati</taxon>
        <taxon>Verrucomicrobiota</taxon>
        <taxon>Spartobacteria</taxon>
        <taxon>Chthoniobacterales</taxon>
        <taxon>Chthoniobacteraceae</taxon>
        <taxon>Chthoniobacter</taxon>
    </lineage>
</organism>
<gene>
    <name evidence="8" type="ORF">CfE428DRAFT_3263</name>
</gene>
<evidence type="ECO:0000313" key="9">
    <source>
        <dbReference type="Proteomes" id="UP000005824"/>
    </source>
</evidence>
<dbReference type="CDD" id="cd16025">
    <property type="entry name" value="PAS_like"/>
    <property type="match status" value="1"/>
</dbReference>
<dbReference type="EMBL" id="ABVL01000009">
    <property type="protein sequence ID" value="EDY19086.1"/>
    <property type="molecule type" value="Genomic_DNA"/>
</dbReference>
<dbReference type="Pfam" id="PF00884">
    <property type="entry name" value="Sulfatase"/>
    <property type="match status" value="1"/>
</dbReference>
<feature type="signal peptide" evidence="6">
    <location>
        <begin position="1"/>
        <end position="26"/>
    </location>
</feature>
<dbReference type="InterPro" id="IPR000917">
    <property type="entry name" value="Sulfatase_N"/>
</dbReference>
<dbReference type="GO" id="GO:0004065">
    <property type="term" value="F:arylsulfatase activity"/>
    <property type="evidence" value="ECO:0007669"/>
    <property type="project" value="TreeGrafter"/>
</dbReference>
<dbReference type="Proteomes" id="UP000005824">
    <property type="component" value="Unassembled WGS sequence"/>
</dbReference>
<comment type="similarity">
    <text evidence="1">Belongs to the sulfatase family.</text>
</comment>
<proteinExistence type="inferred from homology"/>
<dbReference type="eggNOG" id="COG3119">
    <property type="taxonomic scope" value="Bacteria"/>
</dbReference>
<dbReference type="InterPro" id="IPR017850">
    <property type="entry name" value="Alkaline_phosphatase_core_sf"/>
</dbReference>
<dbReference type="PROSITE" id="PS00149">
    <property type="entry name" value="SULFATASE_2"/>
    <property type="match status" value="1"/>
</dbReference>
<dbReference type="AlphaFoldDB" id="B4D2X5"/>
<feature type="domain" description="Sulfatase N-terminal" evidence="7">
    <location>
        <begin position="46"/>
        <end position="432"/>
    </location>
</feature>
<dbReference type="PANTHER" id="PTHR42693:SF53">
    <property type="entry name" value="ENDO-4-O-SULFATASE"/>
    <property type="match status" value="1"/>
</dbReference>
<evidence type="ECO:0000259" key="7">
    <source>
        <dbReference type="Pfam" id="PF00884"/>
    </source>
</evidence>
<keyword evidence="9" id="KW-1185">Reference proteome</keyword>
<feature type="compositionally biased region" description="Basic and acidic residues" evidence="5">
    <location>
        <begin position="546"/>
        <end position="556"/>
    </location>
</feature>
<dbReference type="InterPro" id="IPR024607">
    <property type="entry name" value="Sulfatase_CS"/>
</dbReference>
<evidence type="ECO:0000313" key="8">
    <source>
        <dbReference type="EMBL" id="EDY19086.1"/>
    </source>
</evidence>